<sequence>MAARSRRRLGQGSAEPEFRLFGASRGRSAGASGETKAATSKPEPGAAVVNLALRPFEIVTSGAIAQQSK</sequence>
<dbReference type="EMBL" id="JACBYQ010000001">
    <property type="protein sequence ID" value="NYE95292.1"/>
    <property type="molecule type" value="Genomic_DNA"/>
</dbReference>
<proteinExistence type="predicted"/>
<accession>A0A7Y9LTH7</accession>
<keyword evidence="3" id="KW-1185">Reference proteome</keyword>
<organism evidence="2 3">
    <name type="scientific">Psychromicrobium silvestre</name>
    <dbReference type="NCBI Taxonomy" id="1645614"/>
    <lineage>
        <taxon>Bacteria</taxon>
        <taxon>Bacillati</taxon>
        <taxon>Actinomycetota</taxon>
        <taxon>Actinomycetes</taxon>
        <taxon>Micrococcales</taxon>
        <taxon>Micrococcaceae</taxon>
        <taxon>Psychromicrobium</taxon>
    </lineage>
</organism>
<feature type="compositionally biased region" description="Low complexity" evidence="1">
    <location>
        <begin position="22"/>
        <end position="33"/>
    </location>
</feature>
<dbReference type="Proteomes" id="UP000521748">
    <property type="component" value="Unassembled WGS sequence"/>
</dbReference>
<evidence type="ECO:0000313" key="2">
    <source>
        <dbReference type="EMBL" id="NYE95292.1"/>
    </source>
</evidence>
<feature type="region of interest" description="Disordered" evidence="1">
    <location>
        <begin position="1"/>
        <end position="45"/>
    </location>
</feature>
<reference evidence="2 3" key="1">
    <citation type="submission" date="2020-07" db="EMBL/GenBank/DDBJ databases">
        <title>Sequencing the genomes of 1000 actinobacteria strains.</title>
        <authorList>
            <person name="Klenk H.-P."/>
        </authorList>
    </citation>
    <scope>NUCLEOTIDE SEQUENCE [LARGE SCALE GENOMIC DNA]</scope>
    <source>
        <strain evidence="2 3">DSM 102047</strain>
    </source>
</reference>
<evidence type="ECO:0000256" key="1">
    <source>
        <dbReference type="SAM" id="MobiDB-lite"/>
    </source>
</evidence>
<dbReference type="AlphaFoldDB" id="A0A7Y9LTH7"/>
<dbReference type="RefSeq" id="WP_179388943.1">
    <property type="nucleotide sequence ID" value="NZ_JACBYQ010000001.1"/>
</dbReference>
<name>A0A7Y9LTH7_9MICC</name>
<protein>
    <submittedName>
        <fullName evidence="2">Uncharacterized protein</fullName>
    </submittedName>
</protein>
<comment type="caution">
    <text evidence="2">The sequence shown here is derived from an EMBL/GenBank/DDBJ whole genome shotgun (WGS) entry which is preliminary data.</text>
</comment>
<evidence type="ECO:0000313" key="3">
    <source>
        <dbReference type="Proteomes" id="UP000521748"/>
    </source>
</evidence>
<gene>
    <name evidence="2" type="ORF">FHU41_001513</name>
</gene>